<dbReference type="AlphaFoldDB" id="A0A3L6FDA0"/>
<dbReference type="Proteomes" id="UP000251960">
    <property type="component" value="Chromosome 3"/>
</dbReference>
<protein>
    <submittedName>
        <fullName evidence="1">Uncharacterized protein</fullName>
    </submittedName>
</protein>
<organism evidence="1 2">
    <name type="scientific">Zea mays</name>
    <name type="common">Maize</name>
    <dbReference type="NCBI Taxonomy" id="4577"/>
    <lineage>
        <taxon>Eukaryota</taxon>
        <taxon>Viridiplantae</taxon>
        <taxon>Streptophyta</taxon>
        <taxon>Embryophyta</taxon>
        <taxon>Tracheophyta</taxon>
        <taxon>Spermatophyta</taxon>
        <taxon>Magnoliopsida</taxon>
        <taxon>Liliopsida</taxon>
        <taxon>Poales</taxon>
        <taxon>Poaceae</taxon>
        <taxon>PACMAD clade</taxon>
        <taxon>Panicoideae</taxon>
        <taxon>Andropogonodae</taxon>
        <taxon>Andropogoneae</taxon>
        <taxon>Tripsacinae</taxon>
        <taxon>Zea</taxon>
    </lineage>
</organism>
<accession>A0A3L6FDA0</accession>
<reference evidence="1 2" key="1">
    <citation type="journal article" date="2018" name="Nat. Genet.">
        <title>Extensive intraspecific gene order and gene structural variations between Mo17 and other maize genomes.</title>
        <authorList>
            <person name="Sun S."/>
            <person name="Zhou Y."/>
            <person name="Chen J."/>
            <person name="Shi J."/>
            <person name="Zhao H."/>
            <person name="Zhao H."/>
            <person name="Song W."/>
            <person name="Zhang M."/>
            <person name="Cui Y."/>
            <person name="Dong X."/>
            <person name="Liu H."/>
            <person name="Ma X."/>
            <person name="Jiao Y."/>
            <person name="Wang B."/>
            <person name="Wei X."/>
            <person name="Stein J.C."/>
            <person name="Glaubitz J.C."/>
            <person name="Lu F."/>
            <person name="Yu G."/>
            <person name="Liang C."/>
            <person name="Fengler K."/>
            <person name="Li B."/>
            <person name="Rafalski A."/>
            <person name="Schnable P.S."/>
            <person name="Ware D.H."/>
            <person name="Buckler E.S."/>
            <person name="Lai J."/>
        </authorList>
    </citation>
    <scope>NUCLEOTIDE SEQUENCE [LARGE SCALE GENOMIC DNA]</scope>
    <source>
        <strain evidence="2">cv. Missouri 17</strain>
        <tissue evidence="1">Seedling</tissue>
    </source>
</reference>
<dbReference type="EMBL" id="NCVQ01000004">
    <property type="protein sequence ID" value="PWZ31224.1"/>
    <property type="molecule type" value="Genomic_DNA"/>
</dbReference>
<sequence length="27" mass="2995">MIQAKNDNVGTVQIKNDNIKMSMAPSF</sequence>
<evidence type="ECO:0000313" key="1">
    <source>
        <dbReference type="EMBL" id="PWZ31224.1"/>
    </source>
</evidence>
<evidence type="ECO:0000313" key="2">
    <source>
        <dbReference type="Proteomes" id="UP000251960"/>
    </source>
</evidence>
<gene>
    <name evidence="1" type="ORF">Zm00014a_019538</name>
</gene>
<proteinExistence type="predicted"/>
<name>A0A3L6FDA0_MAIZE</name>
<comment type="caution">
    <text evidence="1">The sequence shown here is derived from an EMBL/GenBank/DDBJ whole genome shotgun (WGS) entry which is preliminary data.</text>
</comment>